<name>A0AAN1BLB6_RHIET</name>
<evidence type="ECO:0000313" key="2">
    <source>
        <dbReference type="Proteomes" id="UP000194159"/>
    </source>
</evidence>
<sequence>MFSSALPAIIGRDDYERDICARSKSAVDVRYEPDASIGDWTPKVAECHANVDYWVNHRAGYAAVRGWLAHIGCGDLHGYTAHSVLRDPHGELVDITPVEDRNLVHRRFIAHLGDDAAFLRMRTPKLEILCQRNCPAPAFELEWVNQPIDSDDPL</sequence>
<dbReference type="AlphaFoldDB" id="A0AAN1BLB6"/>
<reference evidence="1 2" key="1">
    <citation type="submission" date="2017-04" db="EMBL/GenBank/DDBJ databases">
        <title>Complete genome sequences of Rhizobium genomic linages associated to common bean (phaseolus vulgaris).</title>
        <authorList>
            <person name="Santamaria R.I."/>
            <person name="Bustos P."/>
            <person name="Perez-Carrascal O."/>
            <person name="Martinez-Flores I."/>
            <person name="Juarez S."/>
            <person name="Lozano L."/>
            <person name="Miranda F."/>
            <person name="Vinuesa P."/>
            <person name="Martinez-Romero E."/>
            <person name="Cevallos M.A."/>
            <person name="Romero D."/>
            <person name="Davila G."/>
            <person name="Gonzalez V."/>
        </authorList>
    </citation>
    <scope>NUCLEOTIDE SEQUENCE [LARGE SCALE GENOMIC DNA]</scope>
    <source>
        <strain evidence="1 2">NXC12</strain>
        <plasmid evidence="2">pretnxc12d</plasmid>
    </source>
</reference>
<dbReference type="EMBL" id="CP020910">
    <property type="protein sequence ID" value="ARQ13147.1"/>
    <property type="molecule type" value="Genomic_DNA"/>
</dbReference>
<proteinExistence type="predicted"/>
<evidence type="ECO:0000313" key="1">
    <source>
        <dbReference type="EMBL" id="ARQ13147.1"/>
    </source>
</evidence>
<dbReference type="Proteomes" id="UP000194159">
    <property type="component" value="Plasmid pRetNXC12d"/>
</dbReference>
<protein>
    <submittedName>
        <fullName evidence="1">Uncharacterized protein</fullName>
    </submittedName>
</protein>
<geneLocation type="plasmid" evidence="2">
    <name>pretnxc12d</name>
</geneLocation>
<gene>
    <name evidence="1" type="ORF">NXC12_PD00035</name>
</gene>
<accession>A0AAN1BLB6</accession>
<organism evidence="1 2">
    <name type="scientific">Rhizobium etli</name>
    <dbReference type="NCBI Taxonomy" id="29449"/>
    <lineage>
        <taxon>Bacteria</taxon>
        <taxon>Pseudomonadati</taxon>
        <taxon>Pseudomonadota</taxon>
        <taxon>Alphaproteobacteria</taxon>
        <taxon>Hyphomicrobiales</taxon>
        <taxon>Rhizobiaceae</taxon>
        <taxon>Rhizobium/Agrobacterium group</taxon>
        <taxon>Rhizobium</taxon>
    </lineage>
</organism>
<keyword evidence="1" id="KW-0614">Plasmid</keyword>